<evidence type="ECO:0000313" key="1">
    <source>
        <dbReference type="EMBL" id="EZG43636.1"/>
    </source>
</evidence>
<protein>
    <submittedName>
        <fullName evidence="1">Uncharacterized protein</fullName>
    </submittedName>
</protein>
<organism evidence="1 2">
    <name type="scientific">Gregarina niphandrodes</name>
    <name type="common">Septate eugregarine</name>
    <dbReference type="NCBI Taxonomy" id="110365"/>
    <lineage>
        <taxon>Eukaryota</taxon>
        <taxon>Sar</taxon>
        <taxon>Alveolata</taxon>
        <taxon>Apicomplexa</taxon>
        <taxon>Conoidasida</taxon>
        <taxon>Gregarinasina</taxon>
        <taxon>Eugregarinorida</taxon>
        <taxon>Gregarinidae</taxon>
        <taxon>Gregarina</taxon>
    </lineage>
</organism>
<dbReference type="AlphaFoldDB" id="A0A023AYA2"/>
<accession>A0A023AYA2</accession>
<evidence type="ECO:0000313" key="2">
    <source>
        <dbReference type="Proteomes" id="UP000019763"/>
    </source>
</evidence>
<keyword evidence="2" id="KW-1185">Reference proteome</keyword>
<dbReference type="Proteomes" id="UP000019763">
    <property type="component" value="Unassembled WGS sequence"/>
</dbReference>
<sequence>MDGEGVRESALKLYTDVLTGLVQDRASAWNQLRFLISSLNAQNVEENDGVFNILADLCCEICYQDLCTGCPEELLVGLAQSPLAIQLGFCCSVIQRLSSEEVPSELGNVLCFLQRLLGSLATPDALLCSLSQDRSVCHTLEVLYREIYDLEERVPSAAVTLFAGSTLHPGVLLGRPEVVRLSQHPELTASMLLLGGALLPKCSTTEAQPSLPELMALVERFDWCSVTDETADIELVSAWFALMIQLIVRQVKAGQGGANTLDAEGYERLFYICLSALAINRLGMTAKVMTEPVDVGLLALSETHTTELTAMTSGIEALLCLLQEHLVPVVVKCFGTAAPETAEIRLVGDTNFVRRIVECSGIIETGLESVVTDWLVTDALCFMATNLRWYNVNVDFELSRGALRSYFVAQLDDVGRTINENVPSTENWIRAFLLSTLLRLLSADLSVDELLRLSQLLVSPAWWTPDSHQKRLQSAYVCCHLVEQLVSVQTVQVLSPDDQENTPTQPNVFEQFAARIAQDPALLQILIIVWTCKPPPSDPNFTSPPPPGFRFPS</sequence>
<dbReference type="RefSeq" id="XP_011133139.1">
    <property type="nucleotide sequence ID" value="XM_011134837.1"/>
</dbReference>
<dbReference type="VEuPathDB" id="CryptoDB:GNI_164160"/>
<name>A0A023AYA2_GRENI</name>
<gene>
    <name evidence="1" type="ORF">GNI_164160</name>
</gene>
<dbReference type="GeneID" id="22915681"/>
<comment type="caution">
    <text evidence="1">The sequence shown here is derived from an EMBL/GenBank/DDBJ whole genome shotgun (WGS) entry which is preliminary data.</text>
</comment>
<dbReference type="EMBL" id="AFNH02001224">
    <property type="protein sequence ID" value="EZG43636.1"/>
    <property type="molecule type" value="Genomic_DNA"/>
</dbReference>
<reference evidence="1" key="1">
    <citation type="submission" date="2013-12" db="EMBL/GenBank/DDBJ databases">
        <authorList>
            <person name="Omoto C.K."/>
            <person name="Sibley D."/>
            <person name="Venepally P."/>
            <person name="Hadjithomas M."/>
            <person name="Karamycheva S."/>
            <person name="Brunk B."/>
            <person name="Roos D."/>
            <person name="Caler E."/>
            <person name="Lorenzi H."/>
        </authorList>
    </citation>
    <scope>NUCLEOTIDE SEQUENCE</scope>
</reference>
<proteinExistence type="predicted"/>